<feature type="binding site" description="covalent" evidence="6">
    <location>
        <position position="104"/>
    </location>
    <ligand>
        <name>heme c</name>
        <dbReference type="ChEBI" id="CHEBI:61717"/>
    </ligand>
</feature>
<feature type="binding site" description="covalent" evidence="6">
    <location>
        <position position="55"/>
    </location>
    <ligand>
        <name>heme c</name>
        <dbReference type="ChEBI" id="CHEBI:61717"/>
    </ligand>
</feature>
<dbReference type="Proteomes" id="UP000028623">
    <property type="component" value="Unassembled WGS sequence"/>
</dbReference>
<evidence type="ECO:0000256" key="1">
    <source>
        <dbReference type="ARBA" id="ARBA00022448"/>
    </source>
</evidence>
<evidence type="ECO:0000256" key="5">
    <source>
        <dbReference type="ARBA" id="ARBA00023004"/>
    </source>
</evidence>
<dbReference type="STRING" id="421072.SAMN04488097_2228"/>
<dbReference type="Gene3D" id="1.10.760.10">
    <property type="entry name" value="Cytochrome c-like domain"/>
    <property type="match status" value="1"/>
</dbReference>
<dbReference type="PROSITE" id="PS51257">
    <property type="entry name" value="PROKAR_LIPOPROTEIN"/>
    <property type="match status" value="1"/>
</dbReference>
<comment type="PTM">
    <text evidence="6">Binds 1 heme c group covalently per subunit.</text>
</comment>
<dbReference type="EMBL" id="JPLY01000003">
    <property type="protein sequence ID" value="KFC21926.1"/>
    <property type="molecule type" value="Genomic_DNA"/>
</dbReference>
<dbReference type="GO" id="GO:0020037">
    <property type="term" value="F:heme binding"/>
    <property type="evidence" value="ECO:0007669"/>
    <property type="project" value="InterPro"/>
</dbReference>
<dbReference type="GO" id="GO:0009055">
    <property type="term" value="F:electron transfer activity"/>
    <property type="evidence" value="ECO:0007669"/>
    <property type="project" value="InterPro"/>
</dbReference>
<evidence type="ECO:0000259" key="7">
    <source>
        <dbReference type="PROSITE" id="PS51007"/>
    </source>
</evidence>
<evidence type="ECO:0000256" key="4">
    <source>
        <dbReference type="ARBA" id="ARBA00022982"/>
    </source>
</evidence>
<keyword evidence="4" id="KW-0249">Electron transport</keyword>
<dbReference type="AlphaFoldDB" id="A0A085BHI1"/>
<keyword evidence="5 6" id="KW-0408">Iron</keyword>
<feature type="domain" description="Cytochrome c" evidence="7">
    <location>
        <begin position="41"/>
        <end position="125"/>
    </location>
</feature>
<dbReference type="GO" id="GO:0005506">
    <property type="term" value="F:iron ion binding"/>
    <property type="evidence" value="ECO:0007669"/>
    <property type="project" value="InterPro"/>
</dbReference>
<name>A0A085BHI1_9FLAO</name>
<dbReference type="PRINTS" id="PR00606">
    <property type="entry name" value="CYTCHROMECID"/>
</dbReference>
<sequence length="125" mass="13543">MKKVMLMMIFAISLSCSKNENSGKKDVLVEEEVPAPKVVADPIAEGKSLIEGSDCLGCHKVNETLIGPSYKEVAAKYENTPENVELLADQIINGSSGVWGNVPMPAHGFSKENAKFMAQYILSLK</sequence>
<dbReference type="Pfam" id="PF00034">
    <property type="entry name" value="Cytochrom_C"/>
    <property type="match status" value="1"/>
</dbReference>
<keyword evidence="9" id="KW-1185">Reference proteome</keyword>
<dbReference type="SUPFAM" id="SSF46626">
    <property type="entry name" value="Cytochrome c"/>
    <property type="match status" value="1"/>
</dbReference>
<dbReference type="InterPro" id="IPR002324">
    <property type="entry name" value="Cyt_c_ID"/>
</dbReference>
<keyword evidence="2 6" id="KW-0349">Heme</keyword>
<dbReference type="OrthoDB" id="9814063at2"/>
<dbReference type="InterPro" id="IPR009056">
    <property type="entry name" value="Cyt_c-like_dom"/>
</dbReference>
<protein>
    <recommendedName>
        <fullName evidence="7">Cytochrome c domain-containing protein</fullName>
    </recommendedName>
</protein>
<feature type="binding site" description="covalent" evidence="6">
    <location>
        <position position="59"/>
    </location>
    <ligand>
        <name>heme c</name>
        <dbReference type="ChEBI" id="CHEBI:61717"/>
    </ligand>
</feature>
<evidence type="ECO:0000256" key="3">
    <source>
        <dbReference type="ARBA" id="ARBA00022723"/>
    </source>
</evidence>
<accession>A0A085BHI1</accession>
<proteinExistence type="predicted"/>
<gene>
    <name evidence="8" type="ORF">IO89_08085</name>
</gene>
<dbReference type="PROSITE" id="PS51007">
    <property type="entry name" value="CYTC"/>
    <property type="match status" value="1"/>
</dbReference>
<comment type="caution">
    <text evidence="8">The sequence shown here is derived from an EMBL/GenBank/DDBJ whole genome shotgun (WGS) entry which is preliminary data.</text>
</comment>
<evidence type="ECO:0000256" key="2">
    <source>
        <dbReference type="ARBA" id="ARBA00022617"/>
    </source>
</evidence>
<keyword evidence="1" id="KW-0813">Transport</keyword>
<keyword evidence="3 6" id="KW-0479">Metal-binding</keyword>
<dbReference type="RefSeq" id="WP_034975172.1">
    <property type="nucleotide sequence ID" value="NZ_FOFI01000003.1"/>
</dbReference>
<reference evidence="8 9" key="1">
    <citation type="submission" date="2014-07" db="EMBL/GenBank/DDBJ databases">
        <title>Epilithonimonas lactis LMG 22401 Genome.</title>
        <authorList>
            <person name="Pipes S.E."/>
            <person name="Stropko S.J."/>
        </authorList>
    </citation>
    <scope>NUCLEOTIDE SEQUENCE [LARGE SCALE GENOMIC DNA]</scope>
    <source>
        <strain evidence="8 9">LMG 24401</strain>
    </source>
</reference>
<evidence type="ECO:0000313" key="8">
    <source>
        <dbReference type="EMBL" id="KFC21926.1"/>
    </source>
</evidence>
<dbReference type="InterPro" id="IPR036909">
    <property type="entry name" value="Cyt_c-like_dom_sf"/>
</dbReference>
<evidence type="ECO:0000256" key="6">
    <source>
        <dbReference type="PIRSR" id="PIRSR602324-1"/>
    </source>
</evidence>
<dbReference type="eggNOG" id="COG4654">
    <property type="taxonomic scope" value="Bacteria"/>
</dbReference>
<organism evidence="8 9">
    <name type="scientific">Epilithonimonas lactis</name>
    <dbReference type="NCBI Taxonomy" id="421072"/>
    <lineage>
        <taxon>Bacteria</taxon>
        <taxon>Pseudomonadati</taxon>
        <taxon>Bacteroidota</taxon>
        <taxon>Flavobacteriia</taxon>
        <taxon>Flavobacteriales</taxon>
        <taxon>Weeksellaceae</taxon>
        <taxon>Chryseobacterium group</taxon>
        <taxon>Epilithonimonas</taxon>
    </lineage>
</organism>
<evidence type="ECO:0000313" key="9">
    <source>
        <dbReference type="Proteomes" id="UP000028623"/>
    </source>
</evidence>